<evidence type="ECO:0000313" key="2">
    <source>
        <dbReference type="Proteomes" id="UP001482620"/>
    </source>
</evidence>
<name>A0ABV0UG68_9TELE</name>
<gene>
    <name evidence="1" type="ORF">ILYODFUR_014545</name>
</gene>
<keyword evidence="2" id="KW-1185">Reference proteome</keyword>
<sequence length="93" mass="10762">MDSSFWLYYYGNDMFSHEAESCSSSCVRPRPTNRCGSAGVQMSNGKHLIRVGIPLLHHPKSFEFLPHPLRFCSVESLIFLIYTLYPCFYQGYE</sequence>
<evidence type="ECO:0000313" key="1">
    <source>
        <dbReference type="EMBL" id="MEQ2244180.1"/>
    </source>
</evidence>
<dbReference type="EMBL" id="JAHRIQ010070743">
    <property type="protein sequence ID" value="MEQ2244180.1"/>
    <property type="molecule type" value="Genomic_DNA"/>
</dbReference>
<accession>A0ABV0UG68</accession>
<protein>
    <submittedName>
        <fullName evidence="1">Uncharacterized protein</fullName>
    </submittedName>
</protein>
<dbReference type="Proteomes" id="UP001482620">
    <property type="component" value="Unassembled WGS sequence"/>
</dbReference>
<comment type="caution">
    <text evidence="1">The sequence shown here is derived from an EMBL/GenBank/DDBJ whole genome shotgun (WGS) entry which is preliminary data.</text>
</comment>
<reference evidence="1 2" key="1">
    <citation type="submission" date="2021-06" db="EMBL/GenBank/DDBJ databases">
        <authorList>
            <person name="Palmer J.M."/>
        </authorList>
    </citation>
    <scope>NUCLEOTIDE SEQUENCE [LARGE SCALE GENOMIC DNA]</scope>
    <source>
        <strain evidence="2">if_2019</strain>
        <tissue evidence="1">Muscle</tissue>
    </source>
</reference>
<organism evidence="1 2">
    <name type="scientific">Ilyodon furcidens</name>
    <name type="common">goldbreast splitfin</name>
    <dbReference type="NCBI Taxonomy" id="33524"/>
    <lineage>
        <taxon>Eukaryota</taxon>
        <taxon>Metazoa</taxon>
        <taxon>Chordata</taxon>
        <taxon>Craniata</taxon>
        <taxon>Vertebrata</taxon>
        <taxon>Euteleostomi</taxon>
        <taxon>Actinopterygii</taxon>
        <taxon>Neopterygii</taxon>
        <taxon>Teleostei</taxon>
        <taxon>Neoteleostei</taxon>
        <taxon>Acanthomorphata</taxon>
        <taxon>Ovalentaria</taxon>
        <taxon>Atherinomorphae</taxon>
        <taxon>Cyprinodontiformes</taxon>
        <taxon>Goodeidae</taxon>
        <taxon>Ilyodon</taxon>
    </lineage>
</organism>
<proteinExistence type="predicted"/>